<reference evidence="3" key="1">
    <citation type="submission" date="2020-07" db="EMBL/GenBank/DDBJ databases">
        <title>Clarias magur genome sequencing, assembly and annotation.</title>
        <authorList>
            <person name="Kushwaha B."/>
            <person name="Kumar R."/>
            <person name="Das P."/>
            <person name="Joshi C.G."/>
            <person name="Kumar D."/>
            <person name="Nagpure N.S."/>
            <person name="Pandey M."/>
            <person name="Agarwal S."/>
            <person name="Srivastava S."/>
            <person name="Singh M."/>
            <person name="Sahoo L."/>
            <person name="Jayasankar P."/>
            <person name="Meher P.K."/>
            <person name="Koringa P.G."/>
            <person name="Iquebal M.A."/>
            <person name="Das S.P."/>
            <person name="Bit A."/>
            <person name="Patnaik S."/>
            <person name="Patel N."/>
            <person name="Shah T.M."/>
            <person name="Hinsu A."/>
            <person name="Jena J.K."/>
        </authorList>
    </citation>
    <scope>NUCLEOTIDE SEQUENCE</scope>
    <source>
        <strain evidence="3">CIFAMagur01</strain>
        <tissue evidence="3">Testis</tissue>
    </source>
</reference>
<protein>
    <submittedName>
        <fullName evidence="3">Syndecan-1 isoform X2</fullName>
    </submittedName>
</protein>
<feature type="compositionally biased region" description="Acidic residues" evidence="1">
    <location>
        <begin position="236"/>
        <end position="245"/>
    </location>
</feature>
<gene>
    <name evidence="3" type="primary">sdc1</name>
    <name evidence="3" type="ORF">DAT39_000545</name>
</gene>
<evidence type="ECO:0000313" key="4">
    <source>
        <dbReference type="Proteomes" id="UP000727407"/>
    </source>
</evidence>
<accession>A0A8J4V4M9</accession>
<feature type="compositionally biased region" description="Basic and acidic residues" evidence="1">
    <location>
        <begin position="192"/>
        <end position="201"/>
    </location>
</feature>
<organism evidence="3 4">
    <name type="scientific">Clarias magur</name>
    <name type="common">Asian catfish</name>
    <name type="synonym">Macropteronotus magur</name>
    <dbReference type="NCBI Taxonomy" id="1594786"/>
    <lineage>
        <taxon>Eukaryota</taxon>
        <taxon>Metazoa</taxon>
        <taxon>Chordata</taxon>
        <taxon>Craniata</taxon>
        <taxon>Vertebrata</taxon>
        <taxon>Euteleostomi</taxon>
        <taxon>Actinopterygii</taxon>
        <taxon>Neopterygii</taxon>
        <taxon>Teleostei</taxon>
        <taxon>Ostariophysi</taxon>
        <taxon>Siluriformes</taxon>
        <taxon>Clariidae</taxon>
        <taxon>Clarias</taxon>
    </lineage>
</organism>
<dbReference type="OrthoDB" id="10044468at2759"/>
<feature type="signal peptide" evidence="2">
    <location>
        <begin position="1"/>
        <end position="22"/>
    </location>
</feature>
<evidence type="ECO:0000313" key="3">
    <source>
        <dbReference type="EMBL" id="KAF5909560.1"/>
    </source>
</evidence>
<keyword evidence="4" id="KW-1185">Reference proteome</keyword>
<feature type="region of interest" description="Disordered" evidence="1">
    <location>
        <begin position="27"/>
        <end position="57"/>
    </location>
</feature>
<feature type="chain" id="PRO_5035301880" evidence="2">
    <location>
        <begin position="23"/>
        <end position="355"/>
    </location>
</feature>
<keyword evidence="2" id="KW-0732">Signal</keyword>
<feature type="region of interest" description="Disordered" evidence="1">
    <location>
        <begin position="131"/>
        <end position="355"/>
    </location>
</feature>
<feature type="compositionally biased region" description="Polar residues" evidence="1">
    <location>
        <begin position="204"/>
        <end position="216"/>
    </location>
</feature>
<evidence type="ECO:0000256" key="2">
    <source>
        <dbReference type="SAM" id="SignalP"/>
    </source>
</evidence>
<dbReference type="AlphaFoldDB" id="A0A8J4V4M9"/>
<evidence type="ECO:0000256" key="1">
    <source>
        <dbReference type="SAM" id="MobiDB-lite"/>
    </source>
</evidence>
<feature type="compositionally biased region" description="Acidic residues" evidence="1">
    <location>
        <begin position="27"/>
        <end position="40"/>
    </location>
</feature>
<dbReference type="Proteomes" id="UP000727407">
    <property type="component" value="Unassembled WGS sequence"/>
</dbReference>
<dbReference type="EMBL" id="QNUK01000003">
    <property type="protein sequence ID" value="KAF5909560.1"/>
    <property type="molecule type" value="Genomic_DNA"/>
</dbReference>
<feature type="non-terminal residue" evidence="3">
    <location>
        <position position="1"/>
    </location>
</feature>
<comment type="caution">
    <text evidence="3">The sequence shown here is derived from an EMBL/GenBank/DDBJ whole genome shotgun (WGS) entry which is preliminary data.</text>
</comment>
<feature type="compositionally biased region" description="Basic and acidic residues" evidence="1">
    <location>
        <begin position="293"/>
        <end position="304"/>
    </location>
</feature>
<proteinExistence type="predicted"/>
<feature type="compositionally biased region" description="Polar residues" evidence="1">
    <location>
        <begin position="264"/>
        <end position="275"/>
    </location>
</feature>
<sequence length="355" mass="37846">MRLHPGAALVVYLCMWIPVAHANGALEPEDQDGSGDDDEFSASGSGSGSGDGDLWLSEPVKRTHASPNTTEAAWLTTAPDTLPEHSTIAPFILFDNVPKTSGHITAAPLPYTTLMTETEPAPVNKFFGSEEGEATTVSSEEQPRDGEGGEATTVSNEEQPKAGEEGEATTVSNEEQPKAGEEGEATTVSNEEQPKAGEKGEATTVGNEEQLETTQPPAEEPPVVPTSEGEYTTAGYDEDIEEDTVYGESEPVATDAPDMETTPLVLSTTSDNNLADTEASGDTVESTTETNFIEDKISDKREPEETVEPTLTDTDFVLDNEIKRRSQPGSRSDSEYARGNASDNDSLLERKEVLA</sequence>
<name>A0A8J4V4M9_CLAMG</name>